<evidence type="ECO:0000313" key="3">
    <source>
        <dbReference type="Proteomes" id="UP000672602"/>
    </source>
</evidence>
<protein>
    <submittedName>
        <fullName evidence="2">Carboxymuconolactone decarboxylase family protein</fullName>
    </submittedName>
</protein>
<dbReference type="AlphaFoldDB" id="A0A8J7RY53"/>
<dbReference type="InterPro" id="IPR003779">
    <property type="entry name" value="CMD-like"/>
</dbReference>
<gene>
    <name evidence="2" type="ORF">KAJ83_05945</name>
</gene>
<dbReference type="GO" id="GO:0051920">
    <property type="term" value="F:peroxiredoxin activity"/>
    <property type="evidence" value="ECO:0007669"/>
    <property type="project" value="InterPro"/>
</dbReference>
<feature type="domain" description="Carboxymuconolactone decarboxylase-like" evidence="1">
    <location>
        <begin position="36"/>
        <end position="114"/>
    </location>
</feature>
<accession>A0A8J7RY53</accession>
<dbReference type="Proteomes" id="UP000672602">
    <property type="component" value="Unassembled WGS sequence"/>
</dbReference>
<organism evidence="2 3">
    <name type="scientific">Marivibrio halodurans</name>
    <dbReference type="NCBI Taxonomy" id="2039722"/>
    <lineage>
        <taxon>Bacteria</taxon>
        <taxon>Pseudomonadati</taxon>
        <taxon>Pseudomonadota</taxon>
        <taxon>Alphaproteobacteria</taxon>
        <taxon>Rhodospirillales</taxon>
        <taxon>Rhodospirillaceae</taxon>
        <taxon>Marivibrio</taxon>
    </lineage>
</organism>
<dbReference type="PANTHER" id="PTHR33930:SF2">
    <property type="entry name" value="BLR3452 PROTEIN"/>
    <property type="match status" value="1"/>
</dbReference>
<dbReference type="RefSeq" id="WP_210681107.1">
    <property type="nucleotide sequence ID" value="NZ_JAGMWN010000002.1"/>
</dbReference>
<evidence type="ECO:0000259" key="1">
    <source>
        <dbReference type="Pfam" id="PF02627"/>
    </source>
</evidence>
<name>A0A8J7RY53_9PROT</name>
<dbReference type="PANTHER" id="PTHR33930">
    <property type="entry name" value="ALKYL HYDROPEROXIDE REDUCTASE AHPD"/>
    <property type="match status" value="1"/>
</dbReference>
<comment type="caution">
    <text evidence="2">The sequence shown here is derived from an EMBL/GenBank/DDBJ whole genome shotgun (WGS) entry which is preliminary data.</text>
</comment>
<reference evidence="2" key="1">
    <citation type="submission" date="2021-04" db="EMBL/GenBank/DDBJ databases">
        <authorList>
            <person name="Zhang D.-C."/>
        </authorList>
    </citation>
    <scope>NUCLEOTIDE SEQUENCE</scope>
    <source>
        <strain evidence="2">CGMCC 1.15697</strain>
    </source>
</reference>
<dbReference type="EMBL" id="JAGMWN010000002">
    <property type="protein sequence ID" value="MBP5856540.1"/>
    <property type="molecule type" value="Genomic_DNA"/>
</dbReference>
<dbReference type="Pfam" id="PF02627">
    <property type="entry name" value="CMD"/>
    <property type="match status" value="1"/>
</dbReference>
<evidence type="ECO:0000313" key="2">
    <source>
        <dbReference type="EMBL" id="MBP5856540.1"/>
    </source>
</evidence>
<keyword evidence="3" id="KW-1185">Reference proteome</keyword>
<dbReference type="SUPFAM" id="SSF69118">
    <property type="entry name" value="AhpD-like"/>
    <property type="match status" value="1"/>
</dbReference>
<proteinExistence type="predicted"/>
<dbReference type="InterPro" id="IPR029032">
    <property type="entry name" value="AhpD-like"/>
</dbReference>
<dbReference type="Gene3D" id="1.20.1290.10">
    <property type="entry name" value="AhpD-like"/>
    <property type="match status" value="1"/>
</dbReference>
<sequence length="143" mass="15904">MTTDSTDGMDDFPHTRAHRDKGDWNPLWEQFREFDPDFLEAYLAFRGVPQRKGPLPQKTKELILIAINAATTHLYAPGVRRHIRNALKAGATRAEILETIQLTTVMGIHACNLALPILAEELRDWEGGQGREDQQGQGGAGGD</sequence>